<name>A0AAD7GI24_MYCRO</name>
<evidence type="ECO:0000313" key="1">
    <source>
        <dbReference type="EMBL" id="KAJ7695997.1"/>
    </source>
</evidence>
<keyword evidence="2" id="KW-1185">Reference proteome</keyword>
<dbReference type="EMBL" id="JARKIE010000036">
    <property type="protein sequence ID" value="KAJ7695997.1"/>
    <property type="molecule type" value="Genomic_DNA"/>
</dbReference>
<sequence length="95" mass="10751">MQTDAQGKRRRSVVQPPLMGLQTMHDQHSANFTAATSSLATYFGSSTESHEPDQDCEDPELTDEEAFSLSMEIRYRTSLRRLQFKVLPAPRHPEG</sequence>
<proteinExistence type="predicted"/>
<comment type="caution">
    <text evidence="1">The sequence shown here is derived from an EMBL/GenBank/DDBJ whole genome shotgun (WGS) entry which is preliminary data.</text>
</comment>
<gene>
    <name evidence="1" type="ORF">B0H17DRAFT_413823</name>
</gene>
<reference evidence="1" key="1">
    <citation type="submission" date="2023-03" db="EMBL/GenBank/DDBJ databases">
        <title>Massive genome expansion in bonnet fungi (Mycena s.s.) driven by repeated elements and novel gene families across ecological guilds.</title>
        <authorList>
            <consortium name="Lawrence Berkeley National Laboratory"/>
            <person name="Harder C.B."/>
            <person name="Miyauchi S."/>
            <person name="Viragh M."/>
            <person name="Kuo A."/>
            <person name="Thoen E."/>
            <person name="Andreopoulos B."/>
            <person name="Lu D."/>
            <person name="Skrede I."/>
            <person name="Drula E."/>
            <person name="Henrissat B."/>
            <person name="Morin E."/>
            <person name="Kohler A."/>
            <person name="Barry K."/>
            <person name="LaButti K."/>
            <person name="Morin E."/>
            <person name="Salamov A."/>
            <person name="Lipzen A."/>
            <person name="Mereny Z."/>
            <person name="Hegedus B."/>
            <person name="Baldrian P."/>
            <person name="Stursova M."/>
            <person name="Weitz H."/>
            <person name="Taylor A."/>
            <person name="Grigoriev I.V."/>
            <person name="Nagy L.G."/>
            <person name="Martin F."/>
            <person name="Kauserud H."/>
        </authorList>
    </citation>
    <scope>NUCLEOTIDE SEQUENCE</scope>
    <source>
        <strain evidence="1">CBHHK067</strain>
    </source>
</reference>
<dbReference type="Proteomes" id="UP001221757">
    <property type="component" value="Unassembled WGS sequence"/>
</dbReference>
<organism evidence="1 2">
    <name type="scientific">Mycena rosella</name>
    <name type="common">Pink bonnet</name>
    <name type="synonym">Agaricus rosellus</name>
    <dbReference type="NCBI Taxonomy" id="1033263"/>
    <lineage>
        <taxon>Eukaryota</taxon>
        <taxon>Fungi</taxon>
        <taxon>Dikarya</taxon>
        <taxon>Basidiomycota</taxon>
        <taxon>Agaricomycotina</taxon>
        <taxon>Agaricomycetes</taxon>
        <taxon>Agaricomycetidae</taxon>
        <taxon>Agaricales</taxon>
        <taxon>Marasmiineae</taxon>
        <taxon>Mycenaceae</taxon>
        <taxon>Mycena</taxon>
    </lineage>
</organism>
<evidence type="ECO:0000313" key="2">
    <source>
        <dbReference type="Proteomes" id="UP001221757"/>
    </source>
</evidence>
<dbReference type="AlphaFoldDB" id="A0AAD7GI24"/>
<accession>A0AAD7GI24</accession>
<protein>
    <submittedName>
        <fullName evidence="1">Uncharacterized protein</fullName>
    </submittedName>
</protein>